<evidence type="ECO:0000256" key="2">
    <source>
        <dbReference type="ARBA" id="ARBA00009261"/>
    </source>
</evidence>
<evidence type="ECO:0000256" key="3">
    <source>
        <dbReference type="ARBA" id="ARBA00022448"/>
    </source>
</evidence>
<dbReference type="PANTHER" id="PTHR30330:SF1">
    <property type="entry name" value="AMINO-ACID CARRIER PROTEIN ALST"/>
    <property type="match status" value="1"/>
</dbReference>
<dbReference type="RefSeq" id="WP_039209050.1">
    <property type="nucleotide sequence ID" value="NZ_JSCE01000168.1"/>
</dbReference>
<proteinExistence type="inferred from homology"/>
<dbReference type="GO" id="GO:0005886">
    <property type="term" value="C:plasma membrane"/>
    <property type="evidence" value="ECO:0007669"/>
    <property type="project" value="UniProtKB-SubCell"/>
</dbReference>
<dbReference type="InterPro" id="IPR001463">
    <property type="entry name" value="Na/Ala_symport"/>
</dbReference>
<keyword evidence="10" id="KW-1185">Reference proteome</keyword>
<keyword evidence="6 8" id="KW-1133">Transmembrane helix</keyword>
<accession>A0A0B2JZ22</accession>
<dbReference type="PANTHER" id="PTHR30330">
    <property type="entry name" value="AGSS FAMILY TRANSPORTER, SODIUM-ALANINE"/>
    <property type="match status" value="1"/>
</dbReference>
<organism evidence="9 10">
    <name type="scientific">Anaerovibrio lipolyticus</name>
    <dbReference type="NCBI Taxonomy" id="82374"/>
    <lineage>
        <taxon>Bacteria</taxon>
        <taxon>Bacillati</taxon>
        <taxon>Bacillota</taxon>
        <taxon>Negativicutes</taxon>
        <taxon>Selenomonadales</taxon>
        <taxon>Selenomonadaceae</taxon>
        <taxon>Anaerovibrio</taxon>
    </lineage>
</organism>
<feature type="transmembrane region" description="Helical" evidence="8">
    <location>
        <begin position="12"/>
        <end position="31"/>
    </location>
</feature>
<evidence type="ECO:0000256" key="5">
    <source>
        <dbReference type="ARBA" id="ARBA00022692"/>
    </source>
</evidence>
<dbReference type="STRING" id="82374.NZ47_08230"/>
<evidence type="ECO:0000313" key="9">
    <source>
        <dbReference type="EMBL" id="KHM51851.1"/>
    </source>
</evidence>
<dbReference type="GO" id="GO:0005283">
    <property type="term" value="F:amino acid:sodium symporter activity"/>
    <property type="evidence" value="ECO:0007669"/>
    <property type="project" value="InterPro"/>
</dbReference>
<keyword evidence="7 8" id="KW-0472">Membrane</keyword>
<gene>
    <name evidence="9" type="ORF">NZ47_08230</name>
</gene>
<comment type="similarity">
    <text evidence="2">Belongs to the alanine or glycine:cation symporter (AGCS) (TC 2.A.25) family.</text>
</comment>
<evidence type="ECO:0000256" key="8">
    <source>
        <dbReference type="SAM" id="Phobius"/>
    </source>
</evidence>
<evidence type="ECO:0000256" key="4">
    <source>
        <dbReference type="ARBA" id="ARBA00022475"/>
    </source>
</evidence>
<keyword evidence="3" id="KW-0813">Transport</keyword>
<keyword evidence="4" id="KW-1003">Cell membrane</keyword>
<comment type="caution">
    <text evidence="9">The sequence shown here is derived from an EMBL/GenBank/DDBJ whole genome shotgun (WGS) entry which is preliminary data.</text>
</comment>
<name>A0A0B2JZ22_9FIRM</name>
<reference evidence="9 10" key="1">
    <citation type="journal article" date="2013" name="PLoS ONE">
        <title>Identification and characterization of three novel lipases belonging to families II and V from Anaerovibrio lipolyticus 5ST.</title>
        <authorList>
            <person name="Prive F."/>
            <person name="Kaderbhai N.N."/>
            <person name="Girdwood S."/>
            <person name="Worgan H.J."/>
            <person name="Pinloche E."/>
            <person name="Scollan N.D."/>
            <person name="Huws S.A."/>
            <person name="Newbold C.J."/>
        </authorList>
    </citation>
    <scope>NUCLEOTIDE SEQUENCE [LARGE SCALE GENOMIC DNA]</scope>
    <source>
        <strain evidence="9 10">5S</strain>
    </source>
</reference>
<keyword evidence="5 8" id="KW-0812">Transmembrane</keyword>
<dbReference type="AlphaFoldDB" id="A0A0B2JZ22"/>
<protein>
    <submittedName>
        <fullName evidence="9">Amino acid carrier protein</fullName>
    </submittedName>
</protein>
<comment type="subcellular location">
    <subcellularLocation>
        <location evidence="1">Cell membrane</location>
        <topology evidence="1">Multi-pass membrane protein</topology>
    </subcellularLocation>
</comment>
<sequence>MLDALIGEISNFMYGKLLIVMILGVGFYYTLRTRFVQIRLFGETLKVIMEKKEGQKVSSFQALMVSTASRVGTGNIIG</sequence>
<evidence type="ECO:0000313" key="10">
    <source>
        <dbReference type="Proteomes" id="UP000030993"/>
    </source>
</evidence>
<evidence type="ECO:0000256" key="6">
    <source>
        <dbReference type="ARBA" id="ARBA00022989"/>
    </source>
</evidence>
<evidence type="ECO:0000256" key="7">
    <source>
        <dbReference type="ARBA" id="ARBA00023136"/>
    </source>
</evidence>
<dbReference type="EMBL" id="JSCE01000168">
    <property type="protein sequence ID" value="KHM51851.1"/>
    <property type="molecule type" value="Genomic_DNA"/>
</dbReference>
<dbReference type="Pfam" id="PF01235">
    <property type="entry name" value="Na_Ala_symp"/>
    <property type="match status" value="1"/>
</dbReference>
<feature type="non-terminal residue" evidence="9">
    <location>
        <position position="78"/>
    </location>
</feature>
<dbReference type="Proteomes" id="UP000030993">
    <property type="component" value="Unassembled WGS sequence"/>
</dbReference>
<evidence type="ECO:0000256" key="1">
    <source>
        <dbReference type="ARBA" id="ARBA00004651"/>
    </source>
</evidence>